<feature type="chain" id="PRO_5035873824" description="Chemokine interleukin-8-like domain-containing protein" evidence="8">
    <location>
        <begin position="34"/>
        <end position="120"/>
    </location>
</feature>
<name>A0A8T3CI51_9TELE</name>
<keyword evidence="6" id="KW-1015">Disulfide bond</keyword>
<accession>A0A8T3CI51</accession>
<evidence type="ECO:0000259" key="9">
    <source>
        <dbReference type="SMART" id="SM00199"/>
    </source>
</evidence>
<protein>
    <recommendedName>
        <fullName evidence="9">Chemokine interleukin-8-like domain-containing protein</fullName>
    </recommendedName>
</protein>
<evidence type="ECO:0000256" key="8">
    <source>
        <dbReference type="SAM" id="SignalP"/>
    </source>
</evidence>
<evidence type="ECO:0000256" key="6">
    <source>
        <dbReference type="ARBA" id="ARBA00023157"/>
    </source>
</evidence>
<evidence type="ECO:0000256" key="4">
    <source>
        <dbReference type="ARBA" id="ARBA00022525"/>
    </source>
</evidence>
<reference evidence="10" key="1">
    <citation type="submission" date="2021-01" db="EMBL/GenBank/DDBJ databases">
        <authorList>
            <person name="Zahm M."/>
            <person name="Roques C."/>
            <person name="Cabau C."/>
            <person name="Klopp C."/>
            <person name="Donnadieu C."/>
            <person name="Jouanno E."/>
            <person name="Lampietro C."/>
            <person name="Louis A."/>
            <person name="Herpin A."/>
            <person name="Echchiki A."/>
            <person name="Berthelot C."/>
            <person name="Parey E."/>
            <person name="Roest-Crollius H."/>
            <person name="Braasch I."/>
            <person name="Postlethwait J."/>
            <person name="Bobe J."/>
            <person name="Montfort J."/>
            <person name="Bouchez O."/>
            <person name="Begum T."/>
            <person name="Mejri S."/>
            <person name="Adams A."/>
            <person name="Chen W.-J."/>
            <person name="Guiguen Y."/>
        </authorList>
    </citation>
    <scope>NUCLEOTIDE SEQUENCE</scope>
    <source>
        <tissue evidence="10">Blood</tissue>
    </source>
</reference>
<dbReference type="EMBL" id="JAERUA010000024">
    <property type="protein sequence ID" value="KAI1882744.1"/>
    <property type="molecule type" value="Genomic_DNA"/>
</dbReference>
<feature type="domain" description="Chemokine interleukin-8-like" evidence="9">
    <location>
        <begin position="38"/>
        <end position="98"/>
    </location>
</feature>
<dbReference type="Proteomes" id="UP000829720">
    <property type="component" value="Unassembled WGS sequence"/>
</dbReference>
<keyword evidence="5 8" id="KW-0732">Signal</keyword>
<keyword evidence="3" id="KW-0202">Cytokine</keyword>
<keyword evidence="11" id="KW-1185">Reference proteome</keyword>
<dbReference type="AlphaFoldDB" id="A0A8T3CI51"/>
<proteinExistence type="predicted"/>
<comment type="caution">
    <text evidence="10">The sequence shown here is derived from an EMBL/GenBank/DDBJ whole genome shotgun (WGS) entry which is preliminary data.</text>
</comment>
<evidence type="ECO:0000313" key="10">
    <source>
        <dbReference type="EMBL" id="KAI1882744.1"/>
    </source>
</evidence>
<dbReference type="GO" id="GO:0006955">
    <property type="term" value="P:immune response"/>
    <property type="evidence" value="ECO:0007669"/>
    <property type="project" value="InterPro"/>
</dbReference>
<keyword evidence="2" id="KW-0145">Chemotaxis</keyword>
<sequence>MITSISTMSQRSQASTLFLLMCLLSVLSPCTTAYGPQNHACCVKYTTKPLPFNLIKGYVEQSSREVCRIDAIIFLTMRNKKVCASAKDEWVKEILKRLSSKLKSLAANSTNVDGNGPKGL</sequence>
<dbReference type="GO" id="GO:0008009">
    <property type="term" value="F:chemokine activity"/>
    <property type="evidence" value="ECO:0007669"/>
    <property type="project" value="InterPro"/>
</dbReference>
<keyword evidence="4" id="KW-0964">Secreted</keyword>
<dbReference type="SUPFAM" id="SSF54117">
    <property type="entry name" value="Interleukin 8-like chemokines"/>
    <property type="match status" value="1"/>
</dbReference>
<dbReference type="GO" id="GO:0005615">
    <property type="term" value="C:extracellular space"/>
    <property type="evidence" value="ECO:0007669"/>
    <property type="project" value="UniProtKB-KW"/>
</dbReference>
<evidence type="ECO:0000256" key="5">
    <source>
        <dbReference type="ARBA" id="ARBA00022729"/>
    </source>
</evidence>
<evidence type="ECO:0000256" key="2">
    <source>
        <dbReference type="ARBA" id="ARBA00022500"/>
    </source>
</evidence>
<evidence type="ECO:0000256" key="3">
    <source>
        <dbReference type="ARBA" id="ARBA00022514"/>
    </source>
</evidence>
<organism evidence="10 11">
    <name type="scientific">Albula goreensis</name>
    <dbReference type="NCBI Taxonomy" id="1534307"/>
    <lineage>
        <taxon>Eukaryota</taxon>
        <taxon>Metazoa</taxon>
        <taxon>Chordata</taxon>
        <taxon>Craniata</taxon>
        <taxon>Vertebrata</taxon>
        <taxon>Euteleostomi</taxon>
        <taxon>Actinopterygii</taxon>
        <taxon>Neopterygii</taxon>
        <taxon>Teleostei</taxon>
        <taxon>Albuliformes</taxon>
        <taxon>Albulidae</taxon>
        <taxon>Albula</taxon>
    </lineage>
</organism>
<gene>
    <name evidence="10" type="ORF">AGOR_G00238090</name>
</gene>
<evidence type="ECO:0000313" key="11">
    <source>
        <dbReference type="Proteomes" id="UP000829720"/>
    </source>
</evidence>
<dbReference type="SMART" id="SM00199">
    <property type="entry name" value="SCY"/>
    <property type="match status" value="1"/>
</dbReference>
<feature type="signal peptide" evidence="8">
    <location>
        <begin position="1"/>
        <end position="33"/>
    </location>
</feature>
<dbReference type="GO" id="GO:0006954">
    <property type="term" value="P:inflammatory response"/>
    <property type="evidence" value="ECO:0007669"/>
    <property type="project" value="UniProtKB-KW"/>
</dbReference>
<evidence type="ECO:0000256" key="7">
    <source>
        <dbReference type="ARBA" id="ARBA00023198"/>
    </source>
</evidence>
<evidence type="ECO:0000256" key="1">
    <source>
        <dbReference type="ARBA" id="ARBA00004613"/>
    </source>
</evidence>
<comment type="subcellular location">
    <subcellularLocation>
        <location evidence="1">Secreted</location>
    </subcellularLocation>
</comment>
<dbReference type="InterPro" id="IPR036048">
    <property type="entry name" value="Interleukin_8-like_sf"/>
</dbReference>
<dbReference type="Pfam" id="PF00048">
    <property type="entry name" value="IL8"/>
    <property type="match status" value="1"/>
</dbReference>
<dbReference type="FunFam" id="2.40.50.40:FF:000012">
    <property type="entry name" value="C-C motif chemokine"/>
    <property type="match status" value="1"/>
</dbReference>
<keyword evidence="7" id="KW-0395">Inflammatory response</keyword>
<dbReference type="OrthoDB" id="8870994at2759"/>
<dbReference type="Gene3D" id="2.40.50.40">
    <property type="match status" value="1"/>
</dbReference>
<dbReference type="InterPro" id="IPR001811">
    <property type="entry name" value="Chemokine_IL8-like_dom"/>
</dbReference>
<dbReference type="InterPro" id="IPR039809">
    <property type="entry name" value="Chemokine_b/g/d"/>
</dbReference>
<dbReference type="PANTHER" id="PTHR12015">
    <property type="entry name" value="SMALL INDUCIBLE CYTOKINE A"/>
    <property type="match status" value="1"/>
</dbReference>
<dbReference type="PANTHER" id="PTHR12015:SF108">
    <property type="entry name" value="C-C MOTIF CHEMOKINE 20"/>
    <property type="match status" value="1"/>
</dbReference>